<keyword evidence="2 5" id="KW-0812">Transmembrane</keyword>
<dbReference type="AlphaFoldDB" id="A0A9D5GVH6"/>
<reference evidence="6 7" key="1">
    <citation type="journal article" date="2022" name="Nat. Genet.">
        <title>Improved pea reference genome and pan-genome highlight genomic features and evolutionary characteristics.</title>
        <authorList>
            <person name="Yang T."/>
            <person name="Liu R."/>
            <person name="Luo Y."/>
            <person name="Hu S."/>
            <person name="Wang D."/>
            <person name="Wang C."/>
            <person name="Pandey M.K."/>
            <person name="Ge S."/>
            <person name="Xu Q."/>
            <person name="Li N."/>
            <person name="Li G."/>
            <person name="Huang Y."/>
            <person name="Saxena R.K."/>
            <person name="Ji Y."/>
            <person name="Li M."/>
            <person name="Yan X."/>
            <person name="He Y."/>
            <person name="Liu Y."/>
            <person name="Wang X."/>
            <person name="Xiang C."/>
            <person name="Varshney R.K."/>
            <person name="Ding H."/>
            <person name="Gao S."/>
            <person name="Zong X."/>
        </authorList>
    </citation>
    <scope>NUCLEOTIDE SEQUENCE [LARGE SCALE GENOMIC DNA]</scope>
    <source>
        <strain evidence="6 7">cv. Zhongwan 6</strain>
    </source>
</reference>
<dbReference type="EMBL" id="JAMSHJ010000001">
    <property type="protein sequence ID" value="KAI5443116.1"/>
    <property type="molecule type" value="Genomic_DNA"/>
</dbReference>
<gene>
    <name evidence="6" type="ORF">KIW84_011956</name>
</gene>
<evidence type="ECO:0000256" key="3">
    <source>
        <dbReference type="ARBA" id="ARBA00022989"/>
    </source>
</evidence>
<keyword evidence="7" id="KW-1185">Reference proteome</keyword>
<comment type="caution">
    <text evidence="6">The sequence shown here is derived from an EMBL/GenBank/DDBJ whole genome shotgun (WGS) entry which is preliminary data.</text>
</comment>
<accession>A0A9D5GVH6</accession>
<dbReference type="Gramene" id="Psat01G0195600-T1">
    <property type="protein sequence ID" value="KAI5443116.1"/>
    <property type="gene ID" value="KIW84_011956"/>
</dbReference>
<evidence type="ECO:0000256" key="5">
    <source>
        <dbReference type="SAM" id="Phobius"/>
    </source>
</evidence>
<comment type="subcellular location">
    <subcellularLocation>
        <location evidence="1">Membrane</location>
        <topology evidence="1">Multi-pass membrane protein</topology>
    </subcellularLocation>
</comment>
<name>A0A9D5GVH6_PEA</name>
<dbReference type="Pfam" id="PF00420">
    <property type="entry name" value="Oxidored_q2"/>
    <property type="match status" value="1"/>
</dbReference>
<dbReference type="Proteomes" id="UP001058974">
    <property type="component" value="Chromosome 1"/>
</dbReference>
<protein>
    <submittedName>
        <fullName evidence="6">Uncharacterized protein</fullName>
    </submittedName>
</protein>
<feature type="transmembrane region" description="Helical" evidence="5">
    <location>
        <begin position="48"/>
        <end position="71"/>
    </location>
</feature>
<evidence type="ECO:0000313" key="6">
    <source>
        <dbReference type="EMBL" id="KAI5443116.1"/>
    </source>
</evidence>
<sequence>MSQETLKYGSKGRILLTYSDRGEQAIRQGDSKIAESWFDQAAEYWKQAIALTPAIAAAEAAIGLAIVSSIARNRKSTRINQSNLSRAL</sequence>
<evidence type="ECO:0000313" key="7">
    <source>
        <dbReference type="Proteomes" id="UP001058974"/>
    </source>
</evidence>
<proteinExistence type="predicted"/>
<organism evidence="6 7">
    <name type="scientific">Pisum sativum</name>
    <name type="common">Garden pea</name>
    <name type="synonym">Lathyrus oleraceus</name>
    <dbReference type="NCBI Taxonomy" id="3888"/>
    <lineage>
        <taxon>Eukaryota</taxon>
        <taxon>Viridiplantae</taxon>
        <taxon>Streptophyta</taxon>
        <taxon>Embryophyta</taxon>
        <taxon>Tracheophyta</taxon>
        <taxon>Spermatophyta</taxon>
        <taxon>Magnoliopsida</taxon>
        <taxon>eudicotyledons</taxon>
        <taxon>Gunneridae</taxon>
        <taxon>Pentapetalae</taxon>
        <taxon>rosids</taxon>
        <taxon>fabids</taxon>
        <taxon>Fabales</taxon>
        <taxon>Fabaceae</taxon>
        <taxon>Papilionoideae</taxon>
        <taxon>50 kb inversion clade</taxon>
        <taxon>NPAAA clade</taxon>
        <taxon>Hologalegina</taxon>
        <taxon>IRL clade</taxon>
        <taxon>Fabeae</taxon>
        <taxon>Lathyrus</taxon>
    </lineage>
</organism>
<evidence type="ECO:0000256" key="2">
    <source>
        <dbReference type="ARBA" id="ARBA00022692"/>
    </source>
</evidence>
<keyword evidence="4 5" id="KW-0472">Membrane</keyword>
<dbReference type="Gene3D" id="1.10.287.3510">
    <property type="match status" value="1"/>
</dbReference>
<evidence type="ECO:0000256" key="1">
    <source>
        <dbReference type="ARBA" id="ARBA00004141"/>
    </source>
</evidence>
<keyword evidence="3 5" id="KW-1133">Transmembrane helix</keyword>
<dbReference type="GO" id="GO:0016020">
    <property type="term" value="C:membrane"/>
    <property type="evidence" value="ECO:0007669"/>
    <property type="project" value="UniProtKB-SubCell"/>
</dbReference>
<dbReference type="InterPro" id="IPR039428">
    <property type="entry name" value="NUOK/Mnh_C1-like"/>
</dbReference>
<evidence type="ECO:0000256" key="4">
    <source>
        <dbReference type="ARBA" id="ARBA00023136"/>
    </source>
</evidence>